<feature type="domain" description="Rhodanese" evidence="3">
    <location>
        <begin position="15"/>
        <end position="133"/>
    </location>
</feature>
<dbReference type="Pfam" id="PF00581">
    <property type="entry name" value="Rhodanese"/>
    <property type="match status" value="2"/>
</dbReference>
<dbReference type="EMBL" id="JACRWD010000001">
    <property type="protein sequence ID" value="MBC6003102.1"/>
    <property type="molecule type" value="Genomic_DNA"/>
</dbReference>
<gene>
    <name evidence="4" type="ORF">H8891_04755</name>
</gene>
<dbReference type="Gene3D" id="3.40.250.10">
    <property type="entry name" value="Rhodanese-like domain"/>
    <property type="match status" value="2"/>
</dbReference>
<protein>
    <submittedName>
        <fullName evidence="4">Sulfurtransferase</fullName>
    </submittedName>
</protein>
<dbReference type="PROSITE" id="PS50206">
    <property type="entry name" value="RHODANESE_3"/>
    <property type="match status" value="2"/>
</dbReference>
<dbReference type="CDD" id="cd01448">
    <property type="entry name" value="TST_Repeat_1"/>
    <property type="match status" value="1"/>
</dbReference>
<proteinExistence type="predicted"/>
<feature type="domain" description="Rhodanese" evidence="3">
    <location>
        <begin position="164"/>
        <end position="272"/>
    </location>
</feature>
<accession>A0ABR7K1Y1</accession>
<evidence type="ECO:0000256" key="2">
    <source>
        <dbReference type="ARBA" id="ARBA00022737"/>
    </source>
</evidence>
<evidence type="ECO:0000256" key="1">
    <source>
        <dbReference type="ARBA" id="ARBA00022679"/>
    </source>
</evidence>
<dbReference type="SMART" id="SM00450">
    <property type="entry name" value="RHOD"/>
    <property type="match status" value="2"/>
</dbReference>
<reference evidence="4 5" key="1">
    <citation type="submission" date="2020-08" db="EMBL/GenBank/DDBJ databases">
        <authorList>
            <person name="Liu C."/>
            <person name="Sun Q."/>
        </authorList>
    </citation>
    <scope>NUCLEOTIDE SEQUENCE [LARGE SCALE GENOMIC DNA]</scope>
    <source>
        <strain evidence="4 5">NSJ-45</strain>
    </source>
</reference>
<keyword evidence="1" id="KW-0808">Transferase</keyword>
<keyword evidence="2" id="KW-0677">Repeat</keyword>
<sequence length="273" mass="31217">MKNFVDCSFITNFSDTTNLFILDCRFDLFNKNAGYEYYKKEHIPNAFYLDINKDICGKQSVHGGARPLANIYDLSKKLTSIGIEMNSTIVIYDTMIYSSPRTFLQLKYMGYKNVYILNGGFNAWKSNKLPTTSKIPLPRGNSTFKENLNTTMVCDMNYIKNSIENNNVVLIDSRDNDRYTGKVEPLYSKPGHIPGAINIPWHKNIDNFGYVKDLSEVDANFNNLRNKEIITYCGSCIEACINYALLDELSYNVKTYVGSISDWISYDNNIVQS</sequence>
<evidence type="ECO:0000313" key="5">
    <source>
        <dbReference type="Proteomes" id="UP000611796"/>
    </source>
</evidence>
<evidence type="ECO:0000313" key="4">
    <source>
        <dbReference type="EMBL" id="MBC6003102.1"/>
    </source>
</evidence>
<comment type="caution">
    <text evidence="4">The sequence shown here is derived from an EMBL/GenBank/DDBJ whole genome shotgun (WGS) entry which is preliminary data.</text>
</comment>
<dbReference type="PANTHER" id="PTHR11364:SF27">
    <property type="entry name" value="SULFURTRANSFERASE"/>
    <property type="match status" value="1"/>
</dbReference>
<name>A0ABR7K1Y1_9FIRM</name>
<dbReference type="SUPFAM" id="SSF52821">
    <property type="entry name" value="Rhodanese/Cell cycle control phosphatase"/>
    <property type="match status" value="2"/>
</dbReference>
<keyword evidence="5" id="KW-1185">Reference proteome</keyword>
<dbReference type="InterPro" id="IPR001763">
    <property type="entry name" value="Rhodanese-like_dom"/>
</dbReference>
<evidence type="ECO:0000259" key="3">
    <source>
        <dbReference type="PROSITE" id="PS50206"/>
    </source>
</evidence>
<dbReference type="PANTHER" id="PTHR11364">
    <property type="entry name" value="THIOSULFATE SULFERTANSFERASE"/>
    <property type="match status" value="1"/>
</dbReference>
<dbReference type="RefSeq" id="WP_187005416.1">
    <property type="nucleotide sequence ID" value="NZ_JACRWD010000001.1"/>
</dbReference>
<dbReference type="InterPro" id="IPR036873">
    <property type="entry name" value="Rhodanese-like_dom_sf"/>
</dbReference>
<dbReference type="CDD" id="cd01449">
    <property type="entry name" value="TST_Repeat_2"/>
    <property type="match status" value="1"/>
</dbReference>
<dbReference type="Proteomes" id="UP000611796">
    <property type="component" value="Unassembled WGS sequence"/>
</dbReference>
<dbReference type="InterPro" id="IPR045078">
    <property type="entry name" value="TST/MPST-like"/>
</dbReference>
<organism evidence="4 5">
    <name type="scientific">Paeniclostridium hominis</name>
    <dbReference type="NCBI Taxonomy" id="2764329"/>
    <lineage>
        <taxon>Bacteria</taxon>
        <taxon>Bacillati</taxon>
        <taxon>Bacillota</taxon>
        <taxon>Clostridia</taxon>
        <taxon>Peptostreptococcales</taxon>
        <taxon>Peptostreptococcaceae</taxon>
        <taxon>Paeniclostridium</taxon>
    </lineage>
</organism>